<dbReference type="Proteomes" id="UP000254621">
    <property type="component" value="Unassembled WGS sequence"/>
</dbReference>
<dbReference type="SUPFAM" id="SSF52540">
    <property type="entry name" value="P-loop containing nucleoside triphosphate hydrolases"/>
    <property type="match status" value="1"/>
</dbReference>
<dbReference type="InterPro" id="IPR027417">
    <property type="entry name" value="P-loop_NTPase"/>
</dbReference>
<proteinExistence type="predicted"/>
<sequence>MNSNFSEIEIKRLLYRNGDSKYLMNGKQVRLKDIQELFMDSGLGHESFSIISQGRVEHIFSAKAEDRRAIIEDVAGVYNISK</sequence>
<evidence type="ECO:0000313" key="1">
    <source>
        <dbReference type="EMBL" id="SUP61154.1"/>
    </source>
</evidence>
<reference evidence="1 2" key="1">
    <citation type="submission" date="2018-06" db="EMBL/GenBank/DDBJ databases">
        <authorList>
            <consortium name="Pathogen Informatics"/>
            <person name="Doyle S."/>
        </authorList>
    </citation>
    <scope>NUCLEOTIDE SEQUENCE [LARGE SCALE GENOMIC DNA]</scope>
    <source>
        <strain evidence="1 2">NCTC13645</strain>
    </source>
</reference>
<dbReference type="EMBL" id="UHIV01000006">
    <property type="protein sequence ID" value="SUP61154.1"/>
    <property type="molecule type" value="Genomic_DNA"/>
</dbReference>
<name>A0A380P8K6_WEIVI</name>
<dbReference type="AlphaFoldDB" id="A0A380P8K6"/>
<protein>
    <submittedName>
        <fullName evidence="1">Chromosome partition protein Smc</fullName>
    </submittedName>
</protein>
<evidence type="ECO:0000313" key="2">
    <source>
        <dbReference type="Proteomes" id="UP000254621"/>
    </source>
</evidence>
<gene>
    <name evidence="1" type="primary">smc_2</name>
    <name evidence="1" type="ORF">NCTC13645_02286</name>
</gene>
<dbReference type="Gene3D" id="3.40.50.300">
    <property type="entry name" value="P-loop containing nucleotide triphosphate hydrolases"/>
    <property type="match status" value="1"/>
</dbReference>
<organism evidence="1 2">
    <name type="scientific">Weissella viridescens</name>
    <name type="common">Lactobacillus viridescens</name>
    <dbReference type="NCBI Taxonomy" id="1629"/>
    <lineage>
        <taxon>Bacteria</taxon>
        <taxon>Bacillati</taxon>
        <taxon>Bacillota</taxon>
        <taxon>Bacilli</taxon>
        <taxon>Lactobacillales</taxon>
        <taxon>Lactobacillaceae</taxon>
        <taxon>Weissella</taxon>
    </lineage>
</organism>
<accession>A0A380P8K6</accession>